<dbReference type="AlphaFoldDB" id="A0A7W9CTQ1"/>
<reference evidence="1 2" key="1">
    <citation type="submission" date="2020-08" db="EMBL/GenBank/DDBJ databases">
        <title>Genomic Encyclopedia of Type Strains, Phase IV (KMG-IV): sequencing the most valuable type-strain genomes for metagenomic binning, comparative biology and taxonomic classification.</title>
        <authorList>
            <person name="Goeker M."/>
        </authorList>
    </citation>
    <scope>NUCLEOTIDE SEQUENCE [LARGE SCALE GENOMIC DNA]</scope>
    <source>
        <strain evidence="1 2">DSM 16268</strain>
    </source>
</reference>
<organism evidence="1 2">
    <name type="scientific">Prosthecomicrobium pneumaticum</name>
    <dbReference type="NCBI Taxonomy" id="81895"/>
    <lineage>
        <taxon>Bacteria</taxon>
        <taxon>Pseudomonadati</taxon>
        <taxon>Pseudomonadota</taxon>
        <taxon>Alphaproteobacteria</taxon>
        <taxon>Hyphomicrobiales</taxon>
        <taxon>Kaistiaceae</taxon>
        <taxon>Prosthecomicrobium</taxon>
    </lineage>
</organism>
<dbReference type="InterPro" id="IPR010642">
    <property type="entry name" value="Invasion_prot_B"/>
</dbReference>
<dbReference type="Proteomes" id="UP000523821">
    <property type="component" value="Unassembled WGS sequence"/>
</dbReference>
<sequence>MKKYFDHMIAAVPSLDRIGSRRLALAVLLVVATPALSQDAPRAGDQAQAGPAWSTECRADARSGPLSCRMEQRIVVAKTGQLVGMVSIRVPSETREPVAMIQAPLGLSLEGGIALDVDGSTVETLPLQTCDASGCYAGAAIKSEVLSALSRGTTLTLVVQNLDKQPVKLPLSLAGFAAAFAKVK</sequence>
<name>A0A7W9CTQ1_9HYPH</name>
<dbReference type="EMBL" id="JACHOO010000001">
    <property type="protein sequence ID" value="MBB5751368.1"/>
    <property type="molecule type" value="Genomic_DNA"/>
</dbReference>
<protein>
    <submittedName>
        <fullName evidence="1">Invasion protein IalB</fullName>
    </submittedName>
</protein>
<keyword evidence="2" id="KW-1185">Reference proteome</keyword>
<proteinExistence type="predicted"/>
<dbReference type="RefSeq" id="WP_183851976.1">
    <property type="nucleotide sequence ID" value="NZ_JACHOO010000001.1"/>
</dbReference>
<evidence type="ECO:0000313" key="2">
    <source>
        <dbReference type="Proteomes" id="UP000523821"/>
    </source>
</evidence>
<dbReference type="Pfam" id="PF06776">
    <property type="entry name" value="IalB"/>
    <property type="match status" value="1"/>
</dbReference>
<dbReference type="InterPro" id="IPR038696">
    <property type="entry name" value="IalB_sf"/>
</dbReference>
<gene>
    <name evidence="1" type="ORF">GGQ63_000411</name>
</gene>
<evidence type="ECO:0000313" key="1">
    <source>
        <dbReference type="EMBL" id="MBB5751368.1"/>
    </source>
</evidence>
<comment type="caution">
    <text evidence="1">The sequence shown here is derived from an EMBL/GenBank/DDBJ whole genome shotgun (WGS) entry which is preliminary data.</text>
</comment>
<dbReference type="Gene3D" id="2.60.40.1880">
    <property type="entry name" value="Invasion associated locus B (IalB) protein"/>
    <property type="match status" value="1"/>
</dbReference>
<accession>A0A7W9CTQ1</accession>